<accession>A0ABT9FVW3</accession>
<evidence type="ECO:0000313" key="6">
    <source>
        <dbReference type="EMBL" id="MDP4098878.1"/>
    </source>
</evidence>
<dbReference type="InterPro" id="IPR035437">
    <property type="entry name" value="SNase_OB-fold_sf"/>
</dbReference>
<dbReference type="PROSITE" id="PS01123">
    <property type="entry name" value="TNASE_1"/>
    <property type="match status" value="1"/>
</dbReference>
<sequence length="276" mass="30408">MNTKNTMPRLISSIIGLLALLLIAGCGTTSRIQVNSTTPATIEETSQAEYPRVKVKLDKAVDGDTLRVIYDGKQESVRMLLIDTPETSHPRLGVQPFGPEAKAYTKQLLEQAHSIELEFDVGQQRDKYGRLLAYVYADDVMVQETLLKEGLARVAYIYPPNVRYVDPFEELQKASMQKGIGIWSVENYAREDGFHPATAENSSESSAGNKTSADTAAKSGTEEAPPSAACAIKGNISSKGDKIYHTPESPSYERTQPEQWFCTVAEAEKEGFRAPR</sequence>
<dbReference type="PROSITE" id="PS51257">
    <property type="entry name" value="PROKAR_LIPOPROTEIN"/>
    <property type="match status" value="1"/>
</dbReference>
<keyword evidence="7" id="KW-1185">Reference proteome</keyword>
<keyword evidence="1" id="KW-0540">Nuclease</keyword>
<evidence type="ECO:0000256" key="4">
    <source>
        <dbReference type="SAM" id="MobiDB-lite"/>
    </source>
</evidence>
<dbReference type="PANTHER" id="PTHR12302">
    <property type="entry name" value="EBNA2 BINDING PROTEIN P100"/>
    <property type="match status" value="1"/>
</dbReference>
<dbReference type="PANTHER" id="PTHR12302:SF3">
    <property type="entry name" value="SERINE_THREONINE-PROTEIN KINASE 31"/>
    <property type="match status" value="1"/>
</dbReference>
<protein>
    <submittedName>
        <fullName evidence="6">Thermonuclease family protein</fullName>
    </submittedName>
</protein>
<feature type="compositionally biased region" description="Polar residues" evidence="4">
    <location>
        <begin position="199"/>
        <end position="214"/>
    </location>
</feature>
<dbReference type="Pfam" id="PF00565">
    <property type="entry name" value="SNase"/>
    <property type="match status" value="1"/>
</dbReference>
<dbReference type="PROSITE" id="PS50830">
    <property type="entry name" value="TNASE_3"/>
    <property type="match status" value="1"/>
</dbReference>
<feature type="domain" description="TNase-like" evidence="5">
    <location>
        <begin position="51"/>
        <end position="185"/>
    </location>
</feature>
<evidence type="ECO:0000259" key="5">
    <source>
        <dbReference type="PROSITE" id="PS50830"/>
    </source>
</evidence>
<name>A0ABT9FVW3_9BACL</name>
<dbReference type="CDD" id="cd00175">
    <property type="entry name" value="SNc"/>
    <property type="match status" value="1"/>
</dbReference>
<feature type="region of interest" description="Disordered" evidence="4">
    <location>
        <begin position="195"/>
        <end position="258"/>
    </location>
</feature>
<evidence type="ECO:0000256" key="3">
    <source>
        <dbReference type="ARBA" id="ARBA00022801"/>
    </source>
</evidence>
<evidence type="ECO:0000313" key="7">
    <source>
        <dbReference type="Proteomes" id="UP001241848"/>
    </source>
</evidence>
<proteinExistence type="predicted"/>
<gene>
    <name evidence="6" type="ORF">OIN60_19295</name>
</gene>
<keyword evidence="2" id="KW-0255">Endonuclease</keyword>
<keyword evidence="3" id="KW-0378">Hydrolase</keyword>
<feature type="compositionally biased region" description="Polar residues" evidence="4">
    <location>
        <begin position="248"/>
        <end position="258"/>
    </location>
</feature>
<dbReference type="Proteomes" id="UP001241848">
    <property type="component" value="Unassembled WGS sequence"/>
</dbReference>
<evidence type="ECO:0000256" key="2">
    <source>
        <dbReference type="ARBA" id="ARBA00022759"/>
    </source>
</evidence>
<dbReference type="InterPro" id="IPR016071">
    <property type="entry name" value="Staphylococal_nuclease_OB-fold"/>
</dbReference>
<reference evidence="6 7" key="1">
    <citation type="submission" date="2022-10" db="EMBL/GenBank/DDBJ databases">
        <title>Paenibacillus description and whole genome data of maize root bacterial community.</title>
        <authorList>
            <person name="Marton D."/>
            <person name="Farkas M."/>
            <person name="Cserhati M."/>
        </authorList>
    </citation>
    <scope>NUCLEOTIDE SEQUENCE [LARGE SCALE GENOMIC DNA]</scope>
    <source>
        <strain evidence="6 7">P96</strain>
    </source>
</reference>
<dbReference type="SUPFAM" id="SSF50199">
    <property type="entry name" value="Staphylococcal nuclease"/>
    <property type="match status" value="1"/>
</dbReference>
<dbReference type="Gene3D" id="2.40.50.90">
    <property type="match status" value="1"/>
</dbReference>
<dbReference type="SMART" id="SM00318">
    <property type="entry name" value="SNc"/>
    <property type="match status" value="1"/>
</dbReference>
<dbReference type="EMBL" id="JAPCKK010000031">
    <property type="protein sequence ID" value="MDP4098878.1"/>
    <property type="molecule type" value="Genomic_DNA"/>
</dbReference>
<comment type="caution">
    <text evidence="6">The sequence shown here is derived from an EMBL/GenBank/DDBJ whole genome shotgun (WGS) entry which is preliminary data.</text>
</comment>
<dbReference type="RefSeq" id="WP_305756499.1">
    <property type="nucleotide sequence ID" value="NZ_JAPCKK010000031.1"/>
</dbReference>
<organism evidence="6 7">
    <name type="scientific">Paenibacillus zeirhizosphaerae</name>
    <dbReference type="NCBI Taxonomy" id="2987519"/>
    <lineage>
        <taxon>Bacteria</taxon>
        <taxon>Bacillati</taxon>
        <taxon>Bacillota</taxon>
        <taxon>Bacilli</taxon>
        <taxon>Bacillales</taxon>
        <taxon>Paenibacillaceae</taxon>
        <taxon>Paenibacillus</taxon>
    </lineage>
</organism>
<dbReference type="InterPro" id="IPR002071">
    <property type="entry name" value="Thermonucl_AS"/>
</dbReference>
<dbReference type="PROSITE" id="PS01284">
    <property type="entry name" value="TNASE_2"/>
    <property type="match status" value="1"/>
</dbReference>
<evidence type="ECO:0000256" key="1">
    <source>
        <dbReference type="ARBA" id="ARBA00022722"/>
    </source>
</evidence>